<evidence type="ECO:0008006" key="3">
    <source>
        <dbReference type="Google" id="ProtNLM"/>
    </source>
</evidence>
<dbReference type="InterPro" id="IPR029062">
    <property type="entry name" value="Class_I_gatase-like"/>
</dbReference>
<proteinExistence type="predicted"/>
<dbReference type="RefSeq" id="XP_035348466.1">
    <property type="nucleotide sequence ID" value="XM_035492573.1"/>
</dbReference>
<accession>A0A7H8R7E5</accession>
<dbReference type="OrthoDB" id="5424793at2759"/>
<gene>
    <name evidence="1" type="ORF">TRUGW13939_09451</name>
</gene>
<protein>
    <recommendedName>
        <fullName evidence="3">DJ-1/PfpI domain-containing protein</fullName>
    </recommendedName>
</protein>
<evidence type="ECO:0000313" key="1">
    <source>
        <dbReference type="EMBL" id="QKX62292.1"/>
    </source>
</evidence>
<organism evidence="1 2">
    <name type="scientific">Talaromyces rugulosus</name>
    <name type="common">Penicillium rugulosum</name>
    <dbReference type="NCBI Taxonomy" id="121627"/>
    <lineage>
        <taxon>Eukaryota</taxon>
        <taxon>Fungi</taxon>
        <taxon>Dikarya</taxon>
        <taxon>Ascomycota</taxon>
        <taxon>Pezizomycotina</taxon>
        <taxon>Eurotiomycetes</taxon>
        <taxon>Eurotiomycetidae</taxon>
        <taxon>Eurotiales</taxon>
        <taxon>Trichocomaceae</taxon>
        <taxon>Talaromyces</taxon>
        <taxon>Talaromyces sect. Islandici</taxon>
    </lineage>
</organism>
<reference evidence="2" key="1">
    <citation type="submission" date="2020-06" db="EMBL/GenBank/DDBJ databases">
        <title>A chromosome-scale genome assembly of Talaromyces rugulosus W13939.</title>
        <authorList>
            <person name="Wang B."/>
            <person name="Guo L."/>
            <person name="Ye K."/>
            <person name="Wang L."/>
        </authorList>
    </citation>
    <scope>NUCLEOTIDE SEQUENCE [LARGE SCALE GENOMIC DNA]</scope>
    <source>
        <strain evidence="2">W13939</strain>
    </source>
</reference>
<evidence type="ECO:0000313" key="2">
    <source>
        <dbReference type="Proteomes" id="UP000509510"/>
    </source>
</evidence>
<dbReference type="EMBL" id="CP055902">
    <property type="protein sequence ID" value="QKX62292.1"/>
    <property type="molecule type" value="Genomic_DNA"/>
</dbReference>
<name>A0A7H8R7E5_TALRU</name>
<dbReference type="Gene3D" id="3.40.50.880">
    <property type="match status" value="1"/>
</dbReference>
<dbReference type="Proteomes" id="UP000509510">
    <property type="component" value="Chromosome V"/>
</dbReference>
<dbReference type="AlphaFoldDB" id="A0A7H8R7E5"/>
<dbReference type="GeneID" id="55996934"/>
<dbReference type="KEGG" id="trg:TRUGW13939_09451"/>
<dbReference type="SUPFAM" id="SSF52317">
    <property type="entry name" value="Class I glutamine amidotransferase-like"/>
    <property type="match status" value="1"/>
</dbReference>
<keyword evidence="2" id="KW-1185">Reference proteome</keyword>
<sequence>MSSSIDLSNPGRSIHVGVILLNSVTELLDLAPVGFFSTISYNFLKNLPPLLVSDDVKAKALDIQFHWVTENGQSLAHLTGNLHVSPTDSFATCPPLDIVVLGANQVGYQASDIEKEFLRKCHAECTAFLCICGGFEPALYAGLLEGAWPDRDVDYADVVPMA</sequence>